<name>A0A851HS39_9GAMM</name>
<accession>A0A851HS39</accession>
<comment type="caution">
    <text evidence="3">The sequence shown here is derived from an EMBL/GenBank/DDBJ whole genome shotgun (WGS) entry which is preliminary data.</text>
</comment>
<dbReference type="Proteomes" id="UP000536442">
    <property type="component" value="Unassembled WGS sequence"/>
</dbReference>
<evidence type="ECO:0000313" key="4">
    <source>
        <dbReference type="Proteomes" id="UP000536442"/>
    </source>
</evidence>
<dbReference type="Pfam" id="PF00534">
    <property type="entry name" value="Glycos_transf_1"/>
    <property type="match status" value="1"/>
</dbReference>
<reference evidence="3 4" key="1">
    <citation type="submission" date="2020-03" db="EMBL/GenBank/DDBJ databases">
        <title>Metagenomic, metatranscriptomic, and metabolomic analyses revealed the key microbes and metabolic features during the fermentation of ganjang, Korean traditional soy sauce.</title>
        <authorList>
            <person name="Chun B.H."/>
            <person name="Jeon C.O."/>
        </authorList>
    </citation>
    <scope>NUCLEOTIDE SEQUENCE [LARGE SCALE GENOMIC DNA]</scope>
    <source>
        <strain evidence="3 4">KG14</strain>
    </source>
</reference>
<feature type="domain" description="Glycosyltransferase subfamily 4-like N-terminal" evidence="2">
    <location>
        <begin position="33"/>
        <end position="190"/>
    </location>
</feature>
<organism evidence="3 4">
    <name type="scientific">Marinobacter adhaerens</name>
    <dbReference type="NCBI Taxonomy" id="1033846"/>
    <lineage>
        <taxon>Bacteria</taxon>
        <taxon>Pseudomonadati</taxon>
        <taxon>Pseudomonadota</taxon>
        <taxon>Gammaproteobacteria</taxon>
        <taxon>Pseudomonadales</taxon>
        <taxon>Marinobacteraceae</taxon>
        <taxon>Marinobacter</taxon>
    </lineage>
</organism>
<protein>
    <submittedName>
        <fullName evidence="3">Glycosyltransferase family 4 protein</fullName>
    </submittedName>
</protein>
<dbReference type="GO" id="GO:0016757">
    <property type="term" value="F:glycosyltransferase activity"/>
    <property type="evidence" value="ECO:0007669"/>
    <property type="project" value="InterPro"/>
</dbReference>
<dbReference type="PANTHER" id="PTHR45947:SF3">
    <property type="entry name" value="SULFOQUINOVOSYL TRANSFERASE SQD2"/>
    <property type="match status" value="1"/>
</dbReference>
<sequence>MKVLVLSFYFQPDLSAGSFRNTAFVESLSRVLSAGSEIEVVTTLPNRYSDFKAEAPEEEVRQGVTIKRVKLPAHKSGMVDQSRAFLAYAQAVKRFVKGREYDAVYVSSSRLMTAALGAYVARKFSVPLYMDIRDIFVDTIKDVLPRKLTWLMKPLFGAIERWTITRADRLNVVSAGFLPYFEARYPGVPKVVFTNGIDDEFLPAAPSVSAACGAEEEPKGARTGVIEVVYAGNMGEGQGLHHIVPHLAKKLEGRVMFRLIGGGGRLQQLEDAIAKVGCTNVLLEPPVARKELIEVYRKADVLFLHLNDYDAFRKVLPSKLFEYGALGKPIWAGVAGYAETFIKENLDNAAVFAPCDYEGGVHAFDALCIEDQSRPEFVNRFSRAAIMDGMAEDLVALVKSCGAEADSNPLKRS</sequence>
<dbReference type="PANTHER" id="PTHR45947">
    <property type="entry name" value="SULFOQUINOVOSYL TRANSFERASE SQD2"/>
    <property type="match status" value="1"/>
</dbReference>
<dbReference type="InterPro" id="IPR001296">
    <property type="entry name" value="Glyco_trans_1"/>
</dbReference>
<dbReference type="AlphaFoldDB" id="A0A851HS39"/>
<dbReference type="EMBL" id="JABEVQ010000004">
    <property type="protein sequence ID" value="NWN91777.1"/>
    <property type="molecule type" value="Genomic_DNA"/>
</dbReference>
<evidence type="ECO:0000259" key="2">
    <source>
        <dbReference type="Pfam" id="PF13579"/>
    </source>
</evidence>
<dbReference type="InterPro" id="IPR050194">
    <property type="entry name" value="Glycosyltransferase_grp1"/>
</dbReference>
<dbReference type="SUPFAM" id="SSF53756">
    <property type="entry name" value="UDP-Glycosyltransferase/glycogen phosphorylase"/>
    <property type="match status" value="1"/>
</dbReference>
<proteinExistence type="predicted"/>
<feature type="domain" description="Glycosyl transferase family 1" evidence="1">
    <location>
        <begin position="219"/>
        <end position="374"/>
    </location>
</feature>
<dbReference type="Pfam" id="PF13579">
    <property type="entry name" value="Glyco_trans_4_4"/>
    <property type="match status" value="1"/>
</dbReference>
<evidence type="ECO:0000313" key="3">
    <source>
        <dbReference type="EMBL" id="NWN91777.1"/>
    </source>
</evidence>
<dbReference type="Gene3D" id="3.40.50.2000">
    <property type="entry name" value="Glycogen Phosphorylase B"/>
    <property type="match status" value="2"/>
</dbReference>
<keyword evidence="3" id="KW-0808">Transferase</keyword>
<evidence type="ECO:0000259" key="1">
    <source>
        <dbReference type="Pfam" id="PF00534"/>
    </source>
</evidence>
<gene>
    <name evidence="3" type="ORF">HLV39_09785</name>
</gene>
<dbReference type="CDD" id="cd03794">
    <property type="entry name" value="GT4_WbuB-like"/>
    <property type="match status" value="1"/>
</dbReference>
<dbReference type="InterPro" id="IPR028098">
    <property type="entry name" value="Glyco_trans_4-like_N"/>
</dbReference>
<keyword evidence="4" id="KW-1185">Reference proteome</keyword>